<evidence type="ECO:0000256" key="8">
    <source>
        <dbReference type="SAM" id="Phobius"/>
    </source>
</evidence>
<evidence type="ECO:0000256" key="6">
    <source>
        <dbReference type="ARBA" id="ARBA00022989"/>
    </source>
</evidence>
<dbReference type="GO" id="GO:0005886">
    <property type="term" value="C:plasma membrane"/>
    <property type="evidence" value="ECO:0007669"/>
    <property type="project" value="UniProtKB-SubCell"/>
</dbReference>
<feature type="transmembrane region" description="Helical" evidence="8">
    <location>
        <begin position="139"/>
        <end position="160"/>
    </location>
</feature>
<dbReference type="GO" id="GO:0022857">
    <property type="term" value="F:transmembrane transporter activity"/>
    <property type="evidence" value="ECO:0007669"/>
    <property type="project" value="InterPro"/>
</dbReference>
<feature type="transmembrane region" description="Helical" evidence="8">
    <location>
        <begin position="329"/>
        <end position="347"/>
    </location>
</feature>
<dbReference type="EMBL" id="BJXR01000010">
    <property type="protein sequence ID" value="GEN05547.1"/>
    <property type="molecule type" value="Genomic_DNA"/>
</dbReference>
<evidence type="ECO:0000256" key="3">
    <source>
        <dbReference type="ARBA" id="ARBA00022448"/>
    </source>
</evidence>
<feature type="transmembrane region" description="Helical" evidence="8">
    <location>
        <begin position="304"/>
        <end position="322"/>
    </location>
</feature>
<dbReference type="Pfam" id="PF07690">
    <property type="entry name" value="MFS_1"/>
    <property type="match status" value="1"/>
</dbReference>
<keyword evidence="12" id="KW-1185">Reference proteome</keyword>
<dbReference type="SUPFAM" id="SSF103473">
    <property type="entry name" value="MFS general substrate transporter"/>
    <property type="match status" value="1"/>
</dbReference>
<comment type="subcellular location">
    <subcellularLocation>
        <location evidence="1">Cell membrane</location>
        <topology evidence="1">Multi-pass membrane protein</topology>
    </subcellularLocation>
</comment>
<feature type="transmembrane region" description="Helical" evidence="8">
    <location>
        <begin position="199"/>
        <end position="218"/>
    </location>
</feature>
<evidence type="ECO:0000259" key="9">
    <source>
        <dbReference type="PROSITE" id="PS50850"/>
    </source>
</evidence>
<evidence type="ECO:0000313" key="13">
    <source>
        <dbReference type="Proteomes" id="UP000321514"/>
    </source>
</evidence>
<keyword evidence="3" id="KW-0813">Transport</keyword>
<feature type="domain" description="Major facilitator superfamily (MFS) profile" evidence="9">
    <location>
        <begin position="13"/>
        <end position="505"/>
    </location>
</feature>
<keyword evidence="7 8" id="KW-0472">Membrane</keyword>
<protein>
    <submittedName>
        <fullName evidence="10">EmrB/QacA family drug resistance transporter</fullName>
    </submittedName>
    <submittedName>
        <fullName evidence="11">MFS transporter, DHA2 family, multidrug resistance protein</fullName>
    </submittedName>
</protein>
<dbReference type="PANTHER" id="PTHR42718:SF9">
    <property type="entry name" value="MAJOR FACILITATOR SUPERFAMILY MULTIDRUG TRANSPORTER MFSC"/>
    <property type="match status" value="1"/>
</dbReference>
<evidence type="ECO:0000256" key="2">
    <source>
        <dbReference type="ARBA" id="ARBA00008537"/>
    </source>
</evidence>
<feature type="transmembrane region" description="Helical" evidence="8">
    <location>
        <begin position="104"/>
        <end position="127"/>
    </location>
</feature>
<feature type="transmembrane region" description="Helical" evidence="8">
    <location>
        <begin position="79"/>
        <end position="98"/>
    </location>
</feature>
<dbReference type="InterPro" id="IPR004638">
    <property type="entry name" value="EmrB-like"/>
</dbReference>
<feature type="transmembrane region" description="Helical" evidence="8">
    <location>
        <begin position="12"/>
        <end position="36"/>
    </location>
</feature>
<feature type="transmembrane region" description="Helical" evidence="8">
    <location>
        <begin position="479"/>
        <end position="500"/>
    </location>
</feature>
<reference evidence="10 13" key="2">
    <citation type="submission" date="2019-07" db="EMBL/GenBank/DDBJ databases">
        <title>Whole genome shotgun sequence of Myxococcus fulvus NBRC 100333.</title>
        <authorList>
            <person name="Hosoyama A."/>
            <person name="Uohara A."/>
            <person name="Ohji S."/>
            <person name="Ichikawa N."/>
        </authorList>
    </citation>
    <scope>NUCLEOTIDE SEQUENCE [LARGE SCALE GENOMIC DNA]</scope>
    <source>
        <strain evidence="10 13">NBRC 100333</strain>
    </source>
</reference>
<dbReference type="AlphaFoldDB" id="A0A511SVG9"/>
<dbReference type="OrthoDB" id="9807274at2"/>
<dbReference type="CDD" id="cd17503">
    <property type="entry name" value="MFS_LmrB_MDR_like"/>
    <property type="match status" value="1"/>
</dbReference>
<dbReference type="NCBIfam" id="TIGR00711">
    <property type="entry name" value="efflux_EmrB"/>
    <property type="match status" value="1"/>
</dbReference>
<feature type="transmembrane region" description="Helical" evidence="8">
    <location>
        <begin position="230"/>
        <end position="248"/>
    </location>
</feature>
<organism evidence="10 13">
    <name type="scientific">Myxococcus fulvus</name>
    <dbReference type="NCBI Taxonomy" id="33"/>
    <lineage>
        <taxon>Bacteria</taxon>
        <taxon>Pseudomonadati</taxon>
        <taxon>Myxococcota</taxon>
        <taxon>Myxococcia</taxon>
        <taxon>Myxococcales</taxon>
        <taxon>Cystobacterineae</taxon>
        <taxon>Myxococcaceae</taxon>
        <taxon>Myxococcus</taxon>
    </lineage>
</organism>
<evidence type="ECO:0000256" key="7">
    <source>
        <dbReference type="ARBA" id="ARBA00023136"/>
    </source>
</evidence>
<dbReference type="Proteomes" id="UP000321514">
    <property type="component" value="Unassembled WGS sequence"/>
</dbReference>
<dbReference type="RefSeq" id="WP_046711100.1">
    <property type="nucleotide sequence ID" value="NZ_BJXR01000010.1"/>
</dbReference>
<dbReference type="PANTHER" id="PTHR42718">
    <property type="entry name" value="MAJOR FACILITATOR SUPERFAMILY MULTIDRUG TRANSPORTER MFSC"/>
    <property type="match status" value="1"/>
</dbReference>
<comment type="similarity">
    <text evidence="2">Belongs to the major facilitator superfamily. EmrB family.</text>
</comment>
<dbReference type="InterPro" id="IPR020846">
    <property type="entry name" value="MFS_dom"/>
</dbReference>
<gene>
    <name evidence="10" type="ORF">MFU01_05840</name>
    <name evidence="11" type="ORF">SAMN05443572_101908</name>
</gene>
<keyword evidence="4" id="KW-1003">Cell membrane</keyword>
<dbReference type="Proteomes" id="UP000183760">
    <property type="component" value="Unassembled WGS sequence"/>
</dbReference>
<dbReference type="InterPro" id="IPR011701">
    <property type="entry name" value="MFS"/>
</dbReference>
<accession>A0A511SVG9</accession>
<proteinExistence type="inferred from homology"/>
<dbReference type="InterPro" id="IPR036259">
    <property type="entry name" value="MFS_trans_sf"/>
</dbReference>
<feature type="transmembrane region" description="Helical" evidence="8">
    <location>
        <begin position="166"/>
        <end position="187"/>
    </location>
</feature>
<evidence type="ECO:0000256" key="4">
    <source>
        <dbReference type="ARBA" id="ARBA00022475"/>
    </source>
</evidence>
<evidence type="ECO:0000313" key="10">
    <source>
        <dbReference type="EMBL" id="GEN05547.1"/>
    </source>
</evidence>
<keyword evidence="5 8" id="KW-0812">Transmembrane</keyword>
<evidence type="ECO:0000256" key="5">
    <source>
        <dbReference type="ARBA" id="ARBA00022692"/>
    </source>
</evidence>
<dbReference type="Gene3D" id="1.20.1720.10">
    <property type="entry name" value="Multidrug resistance protein D"/>
    <property type="match status" value="1"/>
</dbReference>
<sequence length="513" mass="55070">MKGDVITGSKAGITIAAMAAALMSVLDISIVNVALSDIRASFGTPMDQIAWVSTGYMMANVVVIPMTGWLQRRFGFRRYFTVSILIFTAASLLCGLAWNLPSLVVFRILQGVGGGAIIPTSQAILFARYPQKEHGMAGALFGLGAVTGPLLGPTVGGMLIEVASWHWIFLINLPVGLFAAYMAWRHIEQKDFEVSHERVDRWGIGLLAVGMAALQFVLEEGTREDWFDSMKITVLAVVAGVALITFIVHELETPQPVVDLRVFANRSYAAATGVNFLIGTALFGGSFLFSLFCGTVMRYSALDIGLVFLKGSFIQVLLMPLIGKFGGKVDGRMLVGVGIIGMCLSLWTNGHLSSTADEAALIAPVFIRACSMGFIFVPLSVMALSNLRPDQRGNAAGLFNLTRELGGSIGTAWMSSALNRLTQVNNTALASHVDAYSQVTQEQLAAMQATVASRVTDPLAAAYGLFSQRINLQALVRAFNANFTVLTAIFACSLVLVFMLRRADPNVKVEGAH</sequence>
<dbReference type="EMBL" id="FOIB01000001">
    <property type="protein sequence ID" value="SET03652.1"/>
    <property type="molecule type" value="Genomic_DNA"/>
</dbReference>
<dbReference type="Gene3D" id="1.20.1250.20">
    <property type="entry name" value="MFS general substrate transporter like domains"/>
    <property type="match status" value="1"/>
</dbReference>
<feature type="transmembrane region" description="Helical" evidence="8">
    <location>
        <begin position="359"/>
        <end position="384"/>
    </location>
</feature>
<evidence type="ECO:0000313" key="11">
    <source>
        <dbReference type="EMBL" id="SET03652.1"/>
    </source>
</evidence>
<evidence type="ECO:0000256" key="1">
    <source>
        <dbReference type="ARBA" id="ARBA00004651"/>
    </source>
</evidence>
<keyword evidence="6 8" id="KW-1133">Transmembrane helix</keyword>
<dbReference type="STRING" id="1334629.MFUL124B02_05505"/>
<feature type="transmembrane region" description="Helical" evidence="8">
    <location>
        <begin position="48"/>
        <end position="67"/>
    </location>
</feature>
<reference evidence="11 12" key="1">
    <citation type="submission" date="2016-10" db="EMBL/GenBank/DDBJ databases">
        <authorList>
            <person name="Varghese N."/>
            <person name="Submissions S."/>
        </authorList>
    </citation>
    <scope>NUCLEOTIDE SEQUENCE [LARGE SCALE GENOMIC DNA]</scope>
    <source>
        <strain evidence="11 12">DSM 16525</strain>
    </source>
</reference>
<dbReference type="PROSITE" id="PS50850">
    <property type="entry name" value="MFS"/>
    <property type="match status" value="1"/>
</dbReference>
<feature type="transmembrane region" description="Helical" evidence="8">
    <location>
        <begin position="268"/>
        <end position="292"/>
    </location>
</feature>
<comment type="caution">
    <text evidence="10">The sequence shown here is derived from an EMBL/GenBank/DDBJ whole genome shotgun (WGS) entry which is preliminary data.</text>
</comment>
<name>A0A511SVG9_MYXFU</name>
<evidence type="ECO:0000313" key="12">
    <source>
        <dbReference type="Proteomes" id="UP000183760"/>
    </source>
</evidence>